<feature type="region of interest" description="Disordered" evidence="1">
    <location>
        <begin position="1"/>
        <end position="35"/>
    </location>
</feature>
<evidence type="ECO:0000313" key="2">
    <source>
        <dbReference type="EMBL" id="KAK4023359.1"/>
    </source>
</evidence>
<proteinExistence type="predicted"/>
<dbReference type="Proteomes" id="UP001234178">
    <property type="component" value="Unassembled WGS sequence"/>
</dbReference>
<evidence type="ECO:0000256" key="1">
    <source>
        <dbReference type="SAM" id="MobiDB-lite"/>
    </source>
</evidence>
<evidence type="ECO:0000313" key="3">
    <source>
        <dbReference type="Proteomes" id="UP001234178"/>
    </source>
</evidence>
<comment type="caution">
    <text evidence="2">The sequence shown here is derived from an EMBL/GenBank/DDBJ whole genome shotgun (WGS) entry which is preliminary data.</text>
</comment>
<reference evidence="2 3" key="1">
    <citation type="journal article" date="2023" name="Nucleic Acids Res.">
        <title>The hologenome of Daphnia magna reveals possible DNA methylation and microbiome-mediated evolution of the host genome.</title>
        <authorList>
            <person name="Chaturvedi A."/>
            <person name="Li X."/>
            <person name="Dhandapani V."/>
            <person name="Marshall H."/>
            <person name="Kissane S."/>
            <person name="Cuenca-Cambronero M."/>
            <person name="Asole G."/>
            <person name="Calvet F."/>
            <person name="Ruiz-Romero M."/>
            <person name="Marangio P."/>
            <person name="Guigo R."/>
            <person name="Rago D."/>
            <person name="Mirbahai L."/>
            <person name="Eastwood N."/>
            <person name="Colbourne J.K."/>
            <person name="Zhou J."/>
            <person name="Mallon E."/>
            <person name="Orsini L."/>
        </authorList>
    </citation>
    <scope>NUCLEOTIDE SEQUENCE [LARGE SCALE GENOMIC DNA]</scope>
    <source>
        <strain evidence="2">LRV0_1</strain>
    </source>
</reference>
<dbReference type="EMBL" id="JAOYFB010000037">
    <property type="protein sequence ID" value="KAK4023359.1"/>
    <property type="molecule type" value="Genomic_DNA"/>
</dbReference>
<name>A0ABR0AE15_9CRUS</name>
<keyword evidence="3" id="KW-1185">Reference proteome</keyword>
<protein>
    <submittedName>
        <fullName evidence="2">Uncharacterized protein</fullName>
    </submittedName>
</protein>
<gene>
    <name evidence="2" type="ORF">OUZ56_008775</name>
</gene>
<accession>A0ABR0AE15</accession>
<sequence>MSATDAEVQDHSGVPKRRKQNGGLAESKWRNIRRNEHQNMASEYASLVESRYNRKDNERLILLNTPEGPPMINLAGILGS</sequence>
<organism evidence="2 3">
    <name type="scientific">Daphnia magna</name>
    <dbReference type="NCBI Taxonomy" id="35525"/>
    <lineage>
        <taxon>Eukaryota</taxon>
        <taxon>Metazoa</taxon>
        <taxon>Ecdysozoa</taxon>
        <taxon>Arthropoda</taxon>
        <taxon>Crustacea</taxon>
        <taxon>Branchiopoda</taxon>
        <taxon>Diplostraca</taxon>
        <taxon>Cladocera</taxon>
        <taxon>Anomopoda</taxon>
        <taxon>Daphniidae</taxon>
        <taxon>Daphnia</taxon>
    </lineage>
</organism>